<evidence type="ECO:0000256" key="1">
    <source>
        <dbReference type="SAM" id="MobiDB-lite"/>
    </source>
</evidence>
<accession>A0A5B8U9J5</accession>
<dbReference type="InterPro" id="IPR038694">
    <property type="entry name" value="DUF427_sf"/>
</dbReference>
<dbReference type="AlphaFoldDB" id="A0A5B8U9J5"/>
<dbReference type="PANTHER" id="PTHR34310:SF8">
    <property type="entry name" value="CONSERVED PROTEIN"/>
    <property type="match status" value="1"/>
</dbReference>
<dbReference type="RefSeq" id="WP_146921829.1">
    <property type="nucleotide sequence ID" value="NZ_CP042430.1"/>
</dbReference>
<dbReference type="PANTHER" id="PTHR34310">
    <property type="entry name" value="DUF427 DOMAIN PROTEIN (AFU_ORTHOLOGUE AFUA_3G02220)"/>
    <property type="match status" value="1"/>
</dbReference>
<dbReference type="Pfam" id="PF04248">
    <property type="entry name" value="NTP_transf_9"/>
    <property type="match status" value="2"/>
</dbReference>
<evidence type="ECO:0000259" key="2">
    <source>
        <dbReference type="Pfam" id="PF04248"/>
    </source>
</evidence>
<dbReference type="KEGG" id="bsol:FSW04_19115"/>
<evidence type="ECO:0000313" key="4">
    <source>
        <dbReference type="Proteomes" id="UP000321805"/>
    </source>
</evidence>
<dbReference type="OrthoDB" id="285364at2"/>
<dbReference type="Gene3D" id="2.170.150.40">
    <property type="entry name" value="Domain of unknown function (DUF427)"/>
    <property type="match status" value="2"/>
</dbReference>
<dbReference type="InterPro" id="IPR007361">
    <property type="entry name" value="DUF427"/>
</dbReference>
<dbReference type="EMBL" id="CP042430">
    <property type="protein sequence ID" value="QEC49468.1"/>
    <property type="molecule type" value="Genomic_DNA"/>
</dbReference>
<reference evidence="3 4" key="1">
    <citation type="journal article" date="2018" name="J. Microbiol.">
        <title>Baekduia soli gen. nov., sp. nov., a novel bacterium isolated from the soil of Baekdu Mountain and proposal of a novel family name, Baekduiaceae fam. nov.</title>
        <authorList>
            <person name="An D.S."/>
            <person name="Siddiqi M.Z."/>
            <person name="Kim K.H."/>
            <person name="Yu H.S."/>
            <person name="Im W.T."/>
        </authorList>
    </citation>
    <scope>NUCLEOTIDE SEQUENCE [LARGE SCALE GENOMIC DNA]</scope>
    <source>
        <strain evidence="3 4">BR7-21</strain>
    </source>
</reference>
<sequence>MSLTQSPGPLSGSPGPGNYAIDGPRHRLMLTPLPRRVRGDLGGRTVIDTDRAALVHETGLRPQLYVPLDAIDPALLQRTEHTTHCPFKGDASYRSIRAGERVAENALWVYDDPLPAASWLHGLAGVYLERLDRWRDEEEDVLGFPDPYHRVDVRRTARHVQVRARGEVVADSRAALLLSETALPNRYYLPRADVTATLQGPTGRTTFCPYKGEASYATLVLGDGSELADAAWCYEAPYPESAAVAGHVSFWGDDVEVIVDGAAVAS</sequence>
<feature type="region of interest" description="Disordered" evidence="1">
    <location>
        <begin position="1"/>
        <end position="23"/>
    </location>
</feature>
<name>A0A5B8U9J5_9ACTN</name>
<evidence type="ECO:0000313" key="3">
    <source>
        <dbReference type="EMBL" id="QEC49468.1"/>
    </source>
</evidence>
<protein>
    <submittedName>
        <fullName evidence="3">DUF427 domain-containing protein</fullName>
    </submittedName>
</protein>
<dbReference type="Proteomes" id="UP000321805">
    <property type="component" value="Chromosome"/>
</dbReference>
<feature type="domain" description="DUF427" evidence="2">
    <location>
        <begin position="39"/>
        <end position="127"/>
    </location>
</feature>
<proteinExistence type="predicted"/>
<gene>
    <name evidence="3" type="ORF">FSW04_19115</name>
</gene>
<keyword evidence="4" id="KW-1185">Reference proteome</keyword>
<feature type="domain" description="DUF427" evidence="2">
    <location>
        <begin position="160"/>
        <end position="252"/>
    </location>
</feature>
<feature type="compositionally biased region" description="Low complexity" evidence="1">
    <location>
        <begin position="1"/>
        <end position="17"/>
    </location>
</feature>
<organism evidence="3 4">
    <name type="scientific">Baekduia soli</name>
    <dbReference type="NCBI Taxonomy" id="496014"/>
    <lineage>
        <taxon>Bacteria</taxon>
        <taxon>Bacillati</taxon>
        <taxon>Actinomycetota</taxon>
        <taxon>Thermoleophilia</taxon>
        <taxon>Solirubrobacterales</taxon>
        <taxon>Baekduiaceae</taxon>
        <taxon>Baekduia</taxon>
    </lineage>
</organism>